<name>A0A194PZK6_PAPXU</name>
<feature type="compositionally biased region" description="Polar residues" evidence="1">
    <location>
        <begin position="51"/>
        <end position="70"/>
    </location>
</feature>
<accession>A0A194PZK6</accession>
<organism evidence="2 3">
    <name type="scientific">Papilio xuthus</name>
    <name type="common">Asian swallowtail butterfly</name>
    <dbReference type="NCBI Taxonomy" id="66420"/>
    <lineage>
        <taxon>Eukaryota</taxon>
        <taxon>Metazoa</taxon>
        <taxon>Ecdysozoa</taxon>
        <taxon>Arthropoda</taxon>
        <taxon>Hexapoda</taxon>
        <taxon>Insecta</taxon>
        <taxon>Pterygota</taxon>
        <taxon>Neoptera</taxon>
        <taxon>Endopterygota</taxon>
        <taxon>Lepidoptera</taxon>
        <taxon>Glossata</taxon>
        <taxon>Ditrysia</taxon>
        <taxon>Papilionoidea</taxon>
        <taxon>Papilionidae</taxon>
        <taxon>Papilioninae</taxon>
        <taxon>Papilio</taxon>
    </lineage>
</organism>
<sequence length="82" mass="8475">MPENPTNVPESPSSGEIAHNYADSHLSMTAALNMTAGHDAGAALAGDLQHEQNSVSRISHTNAVTPSSNARVEHNGMGLSVL</sequence>
<dbReference type="Proteomes" id="UP000053268">
    <property type="component" value="Unassembled WGS sequence"/>
</dbReference>
<dbReference type="EMBL" id="KQ459585">
    <property type="protein sequence ID" value="KPI98174.1"/>
    <property type="molecule type" value="Genomic_DNA"/>
</dbReference>
<evidence type="ECO:0000256" key="1">
    <source>
        <dbReference type="SAM" id="MobiDB-lite"/>
    </source>
</evidence>
<feature type="region of interest" description="Disordered" evidence="1">
    <location>
        <begin position="51"/>
        <end position="82"/>
    </location>
</feature>
<proteinExistence type="predicted"/>
<reference evidence="2 3" key="1">
    <citation type="journal article" date="2015" name="Nat. Commun.">
        <title>Outbred genome sequencing and CRISPR/Cas9 gene editing in butterflies.</title>
        <authorList>
            <person name="Li X."/>
            <person name="Fan D."/>
            <person name="Zhang W."/>
            <person name="Liu G."/>
            <person name="Zhang L."/>
            <person name="Zhao L."/>
            <person name="Fang X."/>
            <person name="Chen L."/>
            <person name="Dong Y."/>
            <person name="Chen Y."/>
            <person name="Ding Y."/>
            <person name="Zhao R."/>
            <person name="Feng M."/>
            <person name="Zhu Y."/>
            <person name="Feng Y."/>
            <person name="Jiang X."/>
            <person name="Zhu D."/>
            <person name="Xiang H."/>
            <person name="Feng X."/>
            <person name="Li S."/>
            <person name="Wang J."/>
            <person name="Zhang G."/>
            <person name="Kronforst M.R."/>
            <person name="Wang W."/>
        </authorList>
    </citation>
    <scope>NUCLEOTIDE SEQUENCE [LARGE SCALE GENOMIC DNA]</scope>
    <source>
        <strain evidence="2">Ya'a_city_454_Px</strain>
        <tissue evidence="2">Whole body</tissue>
    </source>
</reference>
<keyword evidence="3" id="KW-1185">Reference proteome</keyword>
<protein>
    <submittedName>
        <fullName evidence="2">Uncharacterized protein</fullName>
    </submittedName>
</protein>
<gene>
    <name evidence="2" type="ORF">RR46_09390</name>
</gene>
<dbReference type="AlphaFoldDB" id="A0A194PZK6"/>
<evidence type="ECO:0000313" key="2">
    <source>
        <dbReference type="EMBL" id="KPI98174.1"/>
    </source>
</evidence>
<evidence type="ECO:0000313" key="3">
    <source>
        <dbReference type="Proteomes" id="UP000053268"/>
    </source>
</evidence>